<keyword evidence="3" id="KW-1185">Reference proteome</keyword>
<feature type="transmembrane region" description="Helical" evidence="1">
    <location>
        <begin position="6"/>
        <end position="25"/>
    </location>
</feature>
<dbReference type="AlphaFoldDB" id="A0A0V8J9B5"/>
<feature type="transmembrane region" description="Helical" evidence="1">
    <location>
        <begin position="37"/>
        <end position="54"/>
    </location>
</feature>
<keyword evidence="1" id="KW-0812">Transmembrane</keyword>
<dbReference type="EMBL" id="LNQN01000002">
    <property type="protein sequence ID" value="KSU83468.1"/>
    <property type="molecule type" value="Genomic_DNA"/>
</dbReference>
<feature type="transmembrane region" description="Helical" evidence="1">
    <location>
        <begin position="60"/>
        <end position="81"/>
    </location>
</feature>
<gene>
    <name evidence="2" type="ORF">AS030_12975</name>
</gene>
<evidence type="ECO:0008006" key="4">
    <source>
        <dbReference type="Google" id="ProtNLM"/>
    </source>
</evidence>
<protein>
    <recommendedName>
        <fullName evidence="4">Holin</fullName>
    </recommendedName>
</protein>
<evidence type="ECO:0000313" key="2">
    <source>
        <dbReference type="EMBL" id="KSU83468.1"/>
    </source>
</evidence>
<dbReference type="RefSeq" id="WP_061972307.1">
    <property type="nucleotide sequence ID" value="NZ_FMAV01000002.1"/>
</dbReference>
<sequence>MEVFPVIHTNFWDGVLAVPLVLLLTQIIKWITPVPKALIPSVALLLGLLLSILYSHRHHLIAGVFMGFFYGYAAIGSFSASKNSWHAFKEKVRKKEHFR</sequence>
<organism evidence="2 3">
    <name type="scientific">Fictibacillus enclensis</name>
    <dbReference type="NCBI Taxonomy" id="1017270"/>
    <lineage>
        <taxon>Bacteria</taxon>
        <taxon>Bacillati</taxon>
        <taxon>Bacillota</taxon>
        <taxon>Bacilli</taxon>
        <taxon>Bacillales</taxon>
        <taxon>Fictibacillaceae</taxon>
        <taxon>Fictibacillus</taxon>
    </lineage>
</organism>
<dbReference type="Proteomes" id="UP000054099">
    <property type="component" value="Unassembled WGS sequence"/>
</dbReference>
<name>A0A0V8J9B5_9BACL</name>
<dbReference type="OrthoDB" id="2969583at2"/>
<accession>A0A0V8J9B5</accession>
<keyword evidence="1" id="KW-0472">Membrane</keyword>
<comment type="caution">
    <text evidence="2">The sequence shown here is derived from an EMBL/GenBank/DDBJ whole genome shotgun (WGS) entry which is preliminary data.</text>
</comment>
<reference evidence="2 3" key="1">
    <citation type="journal article" date="2014" name="Antonie Van Leeuwenhoek">
        <title>Fictibacillus enclensis sp. nov., isolated from marine sediment.</title>
        <authorList>
            <person name="Dastager S.G."/>
            <person name="Mawlankar R."/>
            <person name="Srinivasan K."/>
            <person name="Tang S.K."/>
            <person name="Lee J.C."/>
            <person name="Ramana V.V."/>
            <person name="Shouche Y.S."/>
        </authorList>
    </citation>
    <scope>NUCLEOTIDE SEQUENCE [LARGE SCALE GENOMIC DNA]</scope>
    <source>
        <strain evidence="2 3">NIO-1003</strain>
    </source>
</reference>
<proteinExistence type="predicted"/>
<keyword evidence="1" id="KW-1133">Transmembrane helix</keyword>
<evidence type="ECO:0000313" key="3">
    <source>
        <dbReference type="Proteomes" id="UP000054099"/>
    </source>
</evidence>
<evidence type="ECO:0000256" key="1">
    <source>
        <dbReference type="SAM" id="Phobius"/>
    </source>
</evidence>